<comment type="caution">
    <text evidence="7">The sequence shown here is derived from an EMBL/GenBank/DDBJ whole genome shotgun (WGS) entry which is preliminary data.</text>
</comment>
<keyword evidence="5" id="KW-0902">Two-component regulatory system</keyword>
<keyword evidence="4" id="KW-0418">Kinase</keyword>
<protein>
    <recommendedName>
        <fullName evidence="2">histidine kinase</fullName>
        <ecNumber evidence="2">2.7.13.3</ecNumber>
    </recommendedName>
</protein>
<evidence type="ECO:0000256" key="6">
    <source>
        <dbReference type="SAM" id="Phobius"/>
    </source>
</evidence>
<evidence type="ECO:0000256" key="3">
    <source>
        <dbReference type="ARBA" id="ARBA00022679"/>
    </source>
</evidence>
<dbReference type="SUPFAM" id="SSF55874">
    <property type="entry name" value="ATPase domain of HSP90 chaperone/DNA topoisomerase II/histidine kinase"/>
    <property type="match status" value="1"/>
</dbReference>
<keyword evidence="8" id="KW-1185">Reference proteome</keyword>
<dbReference type="PANTHER" id="PTHR24421:SF10">
    <property type="entry name" value="NITRATE_NITRITE SENSOR PROTEIN NARQ"/>
    <property type="match status" value="1"/>
</dbReference>
<sequence length="684" mass="79687">MKRLKRHIAFIAFSAYSRISLLSCLVAMGVFLPSGNAQSDVQLEQVQQLLQPLARQEQHTTGLVQSISDRLGVQDWVVLQTYLPRIKATDNRKQRLDIIYDFARGIFYANDNRQAAALLMHQLLEEKEIGVLTAKIYLLLGWIDKREQAHETAIEQFRESIRILEAFPDSATYAESCNLLGSCYLDVQEFIPAVDYLSRSIHYADAVDSTYRYKILYNMSLLYNRLGDTTRIKNTLKEVIQGSEQYDIPQLELLAYMGLISMYQKLNNHQKIIELCREAIDLSQSRKVFRSIGYVYYHRAMAQLALGQTDSALVSAREGLFISEHLDQKREIQNCHFALSSILFQQQHYRRALSHLDTITPDAEATANRQLLLRAHELYARIYYQLGRYREAYDHLRLSKEMDYEINHPEQEELLQAQVSRYESQKDVAELQRLKMVQTETELNLQKTRATRNFILAFSIISLLSLLLVFNSYRFRKTRQMSLLKDRFYQDLHDHVGSSLTRIKLLLARYIRKSQPSEAERKELDRIREISNRVMFDMYDLLWSLNSDKELLSDMCERISGHLEHALAPLDIRYTFRHDQADPNLKLNASLKNHLYGIFKESINNAIKHAAPREIQVLLSSSRQPKRIHLSIINDIHIDASELNRDGAGTGLTNMEKRIRTLKGEMKTYQTEHQFELQINIMVK</sequence>
<dbReference type="OrthoDB" id="9778366at2"/>
<keyword evidence="6" id="KW-1133">Transmembrane helix</keyword>
<evidence type="ECO:0000313" key="7">
    <source>
        <dbReference type="EMBL" id="PHN06121.1"/>
    </source>
</evidence>
<dbReference type="InterPro" id="IPR011990">
    <property type="entry name" value="TPR-like_helical_dom_sf"/>
</dbReference>
<dbReference type="SMART" id="SM00028">
    <property type="entry name" value="TPR"/>
    <property type="match status" value="5"/>
</dbReference>
<proteinExistence type="predicted"/>
<dbReference type="EMBL" id="PDUD01000019">
    <property type="protein sequence ID" value="PHN06121.1"/>
    <property type="molecule type" value="Genomic_DNA"/>
</dbReference>
<dbReference type="GO" id="GO:0000160">
    <property type="term" value="P:phosphorelay signal transduction system"/>
    <property type="evidence" value="ECO:0007669"/>
    <property type="project" value="UniProtKB-KW"/>
</dbReference>
<dbReference type="Gene3D" id="3.30.565.10">
    <property type="entry name" value="Histidine kinase-like ATPase, C-terminal domain"/>
    <property type="match status" value="1"/>
</dbReference>
<feature type="transmembrane region" description="Helical" evidence="6">
    <location>
        <begin position="454"/>
        <end position="473"/>
    </location>
</feature>
<dbReference type="AlphaFoldDB" id="A0A2D0NC90"/>
<comment type="catalytic activity">
    <reaction evidence="1">
        <text>ATP + protein L-histidine = ADP + protein N-phospho-L-histidine.</text>
        <dbReference type="EC" id="2.7.13.3"/>
    </reaction>
</comment>
<dbReference type="RefSeq" id="WP_099150715.1">
    <property type="nucleotide sequence ID" value="NZ_PDUD01000019.1"/>
</dbReference>
<evidence type="ECO:0000256" key="1">
    <source>
        <dbReference type="ARBA" id="ARBA00000085"/>
    </source>
</evidence>
<keyword evidence="6" id="KW-0812">Transmembrane</keyword>
<evidence type="ECO:0000313" key="8">
    <source>
        <dbReference type="Proteomes" id="UP000223913"/>
    </source>
</evidence>
<dbReference type="Proteomes" id="UP000223913">
    <property type="component" value="Unassembled WGS sequence"/>
</dbReference>
<dbReference type="Gene3D" id="1.20.5.1930">
    <property type="match status" value="1"/>
</dbReference>
<dbReference type="InterPro" id="IPR019734">
    <property type="entry name" value="TPR_rpt"/>
</dbReference>
<evidence type="ECO:0000256" key="2">
    <source>
        <dbReference type="ARBA" id="ARBA00012438"/>
    </source>
</evidence>
<reference evidence="7 8" key="1">
    <citation type="submission" date="2017-10" db="EMBL/GenBank/DDBJ databases">
        <title>The draft genome sequence of Lewinella nigricans NBRC 102662.</title>
        <authorList>
            <person name="Wang K."/>
        </authorList>
    </citation>
    <scope>NUCLEOTIDE SEQUENCE [LARGE SCALE GENOMIC DNA]</scope>
    <source>
        <strain evidence="7 8">NBRC 102662</strain>
    </source>
</reference>
<dbReference type="InterPro" id="IPR050482">
    <property type="entry name" value="Sensor_HK_TwoCompSys"/>
</dbReference>
<dbReference type="GO" id="GO:0004673">
    <property type="term" value="F:protein histidine kinase activity"/>
    <property type="evidence" value="ECO:0007669"/>
    <property type="project" value="UniProtKB-EC"/>
</dbReference>
<name>A0A2D0NC90_FLAN2</name>
<dbReference type="InterPro" id="IPR036890">
    <property type="entry name" value="HATPase_C_sf"/>
</dbReference>
<keyword evidence="3" id="KW-0808">Transferase</keyword>
<dbReference type="PANTHER" id="PTHR24421">
    <property type="entry name" value="NITRATE/NITRITE SENSOR PROTEIN NARX-RELATED"/>
    <property type="match status" value="1"/>
</dbReference>
<dbReference type="Gene3D" id="1.25.40.10">
    <property type="entry name" value="Tetratricopeptide repeat domain"/>
    <property type="match status" value="2"/>
</dbReference>
<evidence type="ECO:0000256" key="5">
    <source>
        <dbReference type="ARBA" id="ARBA00023012"/>
    </source>
</evidence>
<dbReference type="SUPFAM" id="SSF48452">
    <property type="entry name" value="TPR-like"/>
    <property type="match status" value="2"/>
</dbReference>
<organism evidence="7 8">
    <name type="scientific">Flavilitoribacter nigricans (strain ATCC 23147 / DSM 23189 / NBRC 102662 / NCIMB 1420 / SS-2)</name>
    <name type="common">Lewinella nigricans</name>
    <dbReference type="NCBI Taxonomy" id="1122177"/>
    <lineage>
        <taxon>Bacteria</taxon>
        <taxon>Pseudomonadati</taxon>
        <taxon>Bacteroidota</taxon>
        <taxon>Saprospiria</taxon>
        <taxon>Saprospirales</taxon>
        <taxon>Lewinellaceae</taxon>
        <taxon>Flavilitoribacter</taxon>
    </lineage>
</organism>
<dbReference type="EC" id="2.7.13.3" evidence="2"/>
<accession>A0A2D0NC90</accession>
<evidence type="ECO:0000256" key="4">
    <source>
        <dbReference type="ARBA" id="ARBA00022777"/>
    </source>
</evidence>
<keyword evidence="6" id="KW-0472">Membrane</keyword>
<gene>
    <name evidence="7" type="ORF">CRP01_14230</name>
</gene>